<dbReference type="AlphaFoldDB" id="A0A0C9XHN1"/>
<dbReference type="Proteomes" id="UP000054477">
    <property type="component" value="Unassembled WGS sequence"/>
</dbReference>
<proteinExistence type="predicted"/>
<feature type="region of interest" description="Disordered" evidence="1">
    <location>
        <begin position="65"/>
        <end position="149"/>
    </location>
</feature>
<dbReference type="HOGENOM" id="CLU_641033_0_0_1"/>
<name>A0A0C9XHN1_9AGAR</name>
<reference evidence="3" key="2">
    <citation type="submission" date="2015-01" db="EMBL/GenBank/DDBJ databases">
        <title>Evolutionary Origins and Diversification of the Mycorrhizal Mutualists.</title>
        <authorList>
            <consortium name="DOE Joint Genome Institute"/>
            <consortium name="Mycorrhizal Genomics Consortium"/>
            <person name="Kohler A."/>
            <person name="Kuo A."/>
            <person name="Nagy L.G."/>
            <person name="Floudas D."/>
            <person name="Copeland A."/>
            <person name="Barry K.W."/>
            <person name="Cichocki N."/>
            <person name="Veneault-Fourrey C."/>
            <person name="LaButti K."/>
            <person name="Lindquist E.A."/>
            <person name="Lipzen A."/>
            <person name="Lundell T."/>
            <person name="Morin E."/>
            <person name="Murat C."/>
            <person name="Riley R."/>
            <person name="Ohm R."/>
            <person name="Sun H."/>
            <person name="Tunlid A."/>
            <person name="Henrissat B."/>
            <person name="Grigoriev I.V."/>
            <person name="Hibbett D.S."/>
            <person name="Martin F."/>
        </authorList>
    </citation>
    <scope>NUCLEOTIDE SEQUENCE [LARGE SCALE GENOMIC DNA]</scope>
    <source>
        <strain evidence="3">LaAM-08-1</strain>
    </source>
</reference>
<organism evidence="2 3">
    <name type="scientific">Laccaria amethystina LaAM-08-1</name>
    <dbReference type="NCBI Taxonomy" id="1095629"/>
    <lineage>
        <taxon>Eukaryota</taxon>
        <taxon>Fungi</taxon>
        <taxon>Dikarya</taxon>
        <taxon>Basidiomycota</taxon>
        <taxon>Agaricomycotina</taxon>
        <taxon>Agaricomycetes</taxon>
        <taxon>Agaricomycetidae</taxon>
        <taxon>Agaricales</taxon>
        <taxon>Agaricineae</taxon>
        <taxon>Hydnangiaceae</taxon>
        <taxon>Laccaria</taxon>
    </lineage>
</organism>
<reference evidence="2 3" key="1">
    <citation type="submission" date="2014-04" db="EMBL/GenBank/DDBJ databases">
        <authorList>
            <consortium name="DOE Joint Genome Institute"/>
            <person name="Kuo A."/>
            <person name="Kohler A."/>
            <person name="Nagy L.G."/>
            <person name="Floudas D."/>
            <person name="Copeland A."/>
            <person name="Barry K.W."/>
            <person name="Cichocki N."/>
            <person name="Veneault-Fourrey C."/>
            <person name="LaButti K."/>
            <person name="Lindquist E.A."/>
            <person name="Lipzen A."/>
            <person name="Lundell T."/>
            <person name="Morin E."/>
            <person name="Murat C."/>
            <person name="Sun H."/>
            <person name="Tunlid A."/>
            <person name="Henrissat B."/>
            <person name="Grigoriev I.V."/>
            <person name="Hibbett D.S."/>
            <person name="Martin F."/>
            <person name="Nordberg H.P."/>
            <person name="Cantor M.N."/>
            <person name="Hua S.X."/>
        </authorList>
    </citation>
    <scope>NUCLEOTIDE SEQUENCE [LARGE SCALE GENOMIC DNA]</scope>
    <source>
        <strain evidence="2 3">LaAM-08-1</strain>
    </source>
</reference>
<feature type="region of interest" description="Disordered" evidence="1">
    <location>
        <begin position="264"/>
        <end position="398"/>
    </location>
</feature>
<evidence type="ECO:0000313" key="2">
    <source>
        <dbReference type="EMBL" id="KIJ95657.1"/>
    </source>
</evidence>
<feature type="region of interest" description="Disordered" evidence="1">
    <location>
        <begin position="174"/>
        <end position="214"/>
    </location>
</feature>
<evidence type="ECO:0000256" key="1">
    <source>
        <dbReference type="SAM" id="MobiDB-lite"/>
    </source>
</evidence>
<feature type="compositionally biased region" description="Low complexity" evidence="1">
    <location>
        <begin position="124"/>
        <end position="144"/>
    </location>
</feature>
<keyword evidence="3" id="KW-1185">Reference proteome</keyword>
<feature type="compositionally biased region" description="Polar residues" evidence="1">
    <location>
        <begin position="307"/>
        <end position="316"/>
    </location>
</feature>
<feature type="compositionally biased region" description="Pro residues" evidence="1">
    <location>
        <begin position="372"/>
        <end position="398"/>
    </location>
</feature>
<feature type="region of interest" description="Disordered" evidence="1">
    <location>
        <begin position="446"/>
        <end position="475"/>
    </location>
</feature>
<feature type="compositionally biased region" description="Low complexity" evidence="1">
    <location>
        <begin position="345"/>
        <end position="371"/>
    </location>
</feature>
<dbReference type="EMBL" id="KN838748">
    <property type="protein sequence ID" value="KIJ95657.1"/>
    <property type="molecule type" value="Genomic_DNA"/>
</dbReference>
<protein>
    <submittedName>
        <fullName evidence="2">Uncharacterized protein</fullName>
    </submittedName>
</protein>
<feature type="compositionally biased region" description="Polar residues" evidence="1">
    <location>
        <begin position="183"/>
        <end position="192"/>
    </location>
</feature>
<feature type="compositionally biased region" description="Acidic residues" evidence="1">
    <location>
        <begin position="205"/>
        <end position="214"/>
    </location>
</feature>
<sequence length="504" mass="54263">MTGLLDATNVPRSTSIQRKSLPTCTLSLASVSAHTGKFRMAVDLPHHAYVQANVVPFPSVAAGGGGSAHALLRSSQPPPVRPRPRISTSVTSSIRRKRSASRITSPSSASTPPTPKPPRKRARTTTASKSILKPTTAPASTPAPRRAPPADIKLNACVYHTIFSLGLKRHAAAAGKRRASSMPRCTSPNTPGAASPRPKSPRFDDSDDSDLDSEIEEELETAVHHAILAEQDIMLSLRLRCFLLKNGVDPRVVFFQQQEREEEIEREEMGTPDPFLKDPNLGEEVNDVNEDEKVKDMDSMDVEVESGTPSVPSSCTPVALRNAPPPPFTSLHPEAKVHFPSDLPSQTRSQPTRTMSTSPPRPSSSSPRPASTSPPGPSSPPCPTPKLKPAPPKLPPPSYLTAILLLRHAAKERQRYRSILARVEAGTGTGVAQGEKSPLRRVFSRAEEEEGGWEQEGGGDVVMVMDEDSGGSNGSVLEDVLMAMMVEDPESESRREGMEVDLDA</sequence>
<dbReference type="OrthoDB" id="10612341at2759"/>
<evidence type="ECO:0000313" key="3">
    <source>
        <dbReference type="Proteomes" id="UP000054477"/>
    </source>
</evidence>
<feature type="compositionally biased region" description="Low complexity" evidence="1">
    <location>
        <begin position="101"/>
        <end position="111"/>
    </location>
</feature>
<gene>
    <name evidence="2" type="ORF">K443DRAFT_11242</name>
</gene>
<accession>A0A0C9XHN1</accession>